<organism evidence="1 2">
    <name type="scientific">Deinococcus grandis</name>
    <dbReference type="NCBI Taxonomy" id="57498"/>
    <lineage>
        <taxon>Bacteria</taxon>
        <taxon>Thermotogati</taxon>
        <taxon>Deinococcota</taxon>
        <taxon>Deinococci</taxon>
        <taxon>Deinococcales</taxon>
        <taxon>Deinococcaceae</taxon>
        <taxon>Deinococcus</taxon>
    </lineage>
</organism>
<evidence type="ECO:0000313" key="2">
    <source>
        <dbReference type="Proteomes" id="UP000056209"/>
    </source>
</evidence>
<dbReference type="RefSeq" id="WP_153013590.1">
    <property type="nucleotide sequence ID" value="NZ_BCMS01000001.1"/>
</dbReference>
<evidence type="ECO:0000313" key="1">
    <source>
        <dbReference type="EMBL" id="GAQ20321.1"/>
    </source>
</evidence>
<dbReference type="InterPro" id="IPR056955">
    <property type="entry name" value="ORC-CDC6-like"/>
</dbReference>
<proteinExistence type="predicted"/>
<reference evidence="2" key="1">
    <citation type="submission" date="2015-11" db="EMBL/GenBank/DDBJ databases">
        <title>Draft Genome Sequence of the Radioresistant Bacterium Deinococcus grandis, Isolated from Freshwater Fish in Japan.</title>
        <authorList>
            <person name="Satoh K."/>
            <person name="Onodera T."/>
            <person name="Omoso K."/>
            <person name="Takeda-Yano K."/>
            <person name="Katayama T."/>
            <person name="Oono Y."/>
            <person name="Narumi I."/>
        </authorList>
    </citation>
    <scope>NUCLEOTIDE SEQUENCE [LARGE SCALE GENOMIC DNA]</scope>
    <source>
        <strain evidence="2">ATCC 43672</strain>
    </source>
</reference>
<name>A0A100HGN0_9DEIO</name>
<keyword evidence="2" id="KW-1185">Reference proteome</keyword>
<dbReference type="OrthoDB" id="2080613at2"/>
<sequence>MSDEMAIESVITAAFSSYRSEWMQDLHSYYTEPKYFPELVTPRPCFLIGGRGTGKTTALKSMAYSFQKEEISKKIDRNYFGIYHKFEIGLANSFSGKDISSEAWTVLFSHYLNLRICLMTLDLLKNLVNDNIIKDEEVDLNPMMVSLGLSPVNSITGAFASLRMEISSFSRAINNPKKIQEINTSILNIPVGELFSSISESQSLSKKFIYLIFDEFENLHSWQQKIFNTLVKHCGGNFVYKVGAKKNGLKTKYTLADDEPLFSPQDYAKIDIDERVSTSEFSEFAGNVCNIRLRRIQEGSSAIRCPEINIKLLLEKLDMEAEAIKLGIKERNKSTNESISRLTSLVNIDKIHQLTELQKFYIYYLVEKNQSSLDREIKAYLEKDSNWITNFENYKFDLLFKIRTGKVGVVKYYCGWETYVGLSGNNIRFILMLLESTLLTAVKENKGSLPSKIDAETQTKSCKDVAQSVFDEIAGLSYDGPQYQQIVVGFGKIFGYYARNIVKKSPELNQFNISDISLHKETEEFVRRCVMHYVLLESKETKQTRKDEISEYDYSLHPIFSPKFNYSNRRGRKFSITSESFEKIKQNPEYGVKSILKDSARIEEKGGLFD</sequence>
<dbReference type="EMBL" id="BCMS01000001">
    <property type="protein sequence ID" value="GAQ20321.1"/>
    <property type="molecule type" value="Genomic_DNA"/>
</dbReference>
<dbReference type="Proteomes" id="UP000056209">
    <property type="component" value="Unassembled WGS sequence"/>
</dbReference>
<protein>
    <submittedName>
        <fullName evidence="1">Uncharacterized protein</fullName>
    </submittedName>
</protein>
<dbReference type="AlphaFoldDB" id="A0A100HGN0"/>
<dbReference type="Gene3D" id="3.40.50.300">
    <property type="entry name" value="P-loop containing nucleotide triphosphate hydrolases"/>
    <property type="match status" value="1"/>
</dbReference>
<gene>
    <name evidence="1" type="ORF">DEIGR_100348</name>
</gene>
<comment type="caution">
    <text evidence="1">The sequence shown here is derived from an EMBL/GenBank/DDBJ whole genome shotgun (WGS) entry which is preliminary data.</text>
</comment>
<dbReference type="SUPFAM" id="SSF52540">
    <property type="entry name" value="P-loop containing nucleoside triphosphate hydrolases"/>
    <property type="match status" value="1"/>
</dbReference>
<dbReference type="InterPro" id="IPR027417">
    <property type="entry name" value="P-loop_NTPase"/>
</dbReference>
<dbReference type="Pfam" id="PF24389">
    <property type="entry name" value="ORC-CDC6-like"/>
    <property type="match status" value="1"/>
</dbReference>
<accession>A0A100HGN0</accession>